<keyword evidence="1" id="KW-0472">Membrane</keyword>
<dbReference type="HOGENOM" id="CLU_046138_2_1_9"/>
<dbReference type="EMBL" id="AJAQ01000018">
    <property type="protein sequence ID" value="EOH93025.1"/>
    <property type="molecule type" value="Genomic_DNA"/>
</dbReference>
<dbReference type="AlphaFoldDB" id="R2SBY2"/>
<comment type="caution">
    <text evidence="3">The sequence shown here is derived from an EMBL/GenBank/DDBJ whole genome shotgun (WGS) entry which is preliminary data.</text>
</comment>
<sequence length="397" mass="45953">MLLFTWLFGNEFGVWGAFFFVSLFILIGVIKEKGFEFISIFYGFYALLMNSFLGYIVAGPLEYLFSLAPFLPQEFLYLCVALVPPMANWIILNGLEHWFPEYSLRNLKSTQNIPMVALILILLAVTGLLYWILTIENQTDAVSWKNNLIILSLFLVVIFSLLLLNIHYQRRRKKELQSIKDEQLIQLQEYTKHVEALYEEINHFKHDYINILTSLEDSVKNQDINRVQDIYESVIKPTKQTFQTNDFMIARLSNILIPEIKSIISAKLLIARQKKIDIQVEVIEPIENIDTDLLNLIRIISILLDNAIEAASLVEESWLRIAILEEKNTVIIIENSSNERVDIRKINEKGYSSKGLGRGIGLYTVQKILKDNQNLFLETSSDHQMFSQVLKIAREIV</sequence>
<feature type="transmembrane region" description="Helical" evidence="1">
    <location>
        <begin position="12"/>
        <end position="30"/>
    </location>
</feature>
<dbReference type="Gene3D" id="3.30.565.10">
    <property type="entry name" value="Histidine kinase-like ATPase, C-terminal domain"/>
    <property type="match status" value="1"/>
</dbReference>
<dbReference type="Pfam" id="PF14501">
    <property type="entry name" value="HATPase_c_5"/>
    <property type="match status" value="1"/>
</dbReference>
<dbReference type="PANTHER" id="PTHR40448">
    <property type="entry name" value="TWO-COMPONENT SENSOR HISTIDINE KINASE"/>
    <property type="match status" value="1"/>
</dbReference>
<evidence type="ECO:0000259" key="2">
    <source>
        <dbReference type="Pfam" id="PF14501"/>
    </source>
</evidence>
<dbReference type="STRING" id="160454.RV10_GL003895"/>
<feature type="transmembrane region" description="Helical" evidence="1">
    <location>
        <begin position="42"/>
        <end position="63"/>
    </location>
</feature>
<accession>R2SBY2</accession>
<evidence type="ECO:0000313" key="3">
    <source>
        <dbReference type="EMBL" id="EOH93025.1"/>
    </source>
</evidence>
<evidence type="ECO:0000256" key="1">
    <source>
        <dbReference type="SAM" id="Phobius"/>
    </source>
</evidence>
<proteinExistence type="predicted"/>
<keyword evidence="4" id="KW-1185">Reference proteome</keyword>
<dbReference type="OrthoDB" id="1656061at2"/>
<name>R2SBY2_9ENTE</name>
<keyword evidence="1" id="KW-1133">Transmembrane helix</keyword>
<evidence type="ECO:0000313" key="4">
    <source>
        <dbReference type="Proteomes" id="UP000013782"/>
    </source>
</evidence>
<dbReference type="InterPro" id="IPR032834">
    <property type="entry name" value="NatK-like_C"/>
</dbReference>
<keyword evidence="1" id="KW-0812">Transmembrane</keyword>
<organism evidence="3 4">
    <name type="scientific">Enterococcus pallens ATCC BAA-351</name>
    <dbReference type="NCBI Taxonomy" id="1158607"/>
    <lineage>
        <taxon>Bacteria</taxon>
        <taxon>Bacillati</taxon>
        <taxon>Bacillota</taxon>
        <taxon>Bacilli</taxon>
        <taxon>Lactobacillales</taxon>
        <taxon>Enterococcaceae</taxon>
        <taxon>Enterococcus</taxon>
    </lineage>
</organism>
<feature type="transmembrane region" description="Helical" evidence="1">
    <location>
        <begin position="148"/>
        <end position="168"/>
    </location>
</feature>
<feature type="domain" description="Sensor histidine kinase NatK-like C-terminal" evidence="2">
    <location>
        <begin position="293"/>
        <end position="392"/>
    </location>
</feature>
<dbReference type="eggNOG" id="COG3290">
    <property type="taxonomic scope" value="Bacteria"/>
</dbReference>
<dbReference type="PANTHER" id="PTHR40448:SF1">
    <property type="entry name" value="TWO-COMPONENT SENSOR HISTIDINE KINASE"/>
    <property type="match status" value="1"/>
</dbReference>
<dbReference type="GO" id="GO:0042802">
    <property type="term" value="F:identical protein binding"/>
    <property type="evidence" value="ECO:0007669"/>
    <property type="project" value="TreeGrafter"/>
</dbReference>
<protein>
    <recommendedName>
        <fullName evidence="2">Sensor histidine kinase NatK-like C-terminal domain-containing protein</fullName>
    </recommendedName>
</protein>
<reference evidence="3 4" key="1">
    <citation type="submission" date="2013-02" db="EMBL/GenBank/DDBJ databases">
        <title>The Genome Sequence of Enterococcus pallens BAA-351.</title>
        <authorList>
            <consortium name="The Broad Institute Genome Sequencing Platform"/>
            <consortium name="The Broad Institute Genome Sequencing Center for Infectious Disease"/>
            <person name="Earl A.M."/>
            <person name="Gilmore M.S."/>
            <person name="Lebreton F."/>
            <person name="Walker B."/>
            <person name="Young S.K."/>
            <person name="Zeng Q."/>
            <person name="Gargeya S."/>
            <person name="Fitzgerald M."/>
            <person name="Haas B."/>
            <person name="Abouelleil A."/>
            <person name="Alvarado L."/>
            <person name="Arachchi H.M."/>
            <person name="Berlin A.M."/>
            <person name="Chapman S.B."/>
            <person name="Dewar J."/>
            <person name="Goldberg J."/>
            <person name="Griggs A."/>
            <person name="Gujja S."/>
            <person name="Hansen M."/>
            <person name="Howarth C."/>
            <person name="Imamovic A."/>
            <person name="Larimer J."/>
            <person name="McCowan C."/>
            <person name="Murphy C."/>
            <person name="Neiman D."/>
            <person name="Pearson M."/>
            <person name="Priest M."/>
            <person name="Roberts A."/>
            <person name="Saif S."/>
            <person name="Shea T."/>
            <person name="Sisk P."/>
            <person name="Sykes S."/>
            <person name="Wortman J."/>
            <person name="Nusbaum C."/>
            <person name="Birren B."/>
        </authorList>
    </citation>
    <scope>NUCLEOTIDE SEQUENCE [LARGE SCALE GENOMIC DNA]</scope>
    <source>
        <strain evidence="3 4">ATCC BAA-351</strain>
    </source>
</reference>
<dbReference type="RefSeq" id="WP_010757654.1">
    <property type="nucleotide sequence ID" value="NZ_ASWD01000001.1"/>
</dbReference>
<feature type="transmembrane region" description="Helical" evidence="1">
    <location>
        <begin position="75"/>
        <end position="92"/>
    </location>
</feature>
<gene>
    <name evidence="3" type="ORF">UAU_02667</name>
</gene>
<dbReference type="PATRIC" id="fig|1158607.3.peg.2654"/>
<feature type="transmembrane region" description="Helical" evidence="1">
    <location>
        <begin position="113"/>
        <end position="133"/>
    </location>
</feature>
<dbReference type="InterPro" id="IPR036890">
    <property type="entry name" value="HATPase_C_sf"/>
</dbReference>
<dbReference type="SUPFAM" id="SSF55874">
    <property type="entry name" value="ATPase domain of HSP90 chaperone/DNA topoisomerase II/histidine kinase"/>
    <property type="match status" value="1"/>
</dbReference>
<dbReference type="Proteomes" id="UP000013782">
    <property type="component" value="Unassembled WGS sequence"/>
</dbReference>